<proteinExistence type="predicted"/>
<reference evidence="1" key="3">
    <citation type="journal article" date="2017" name="Nature">
        <title>Genome sequence of the progenitor of the wheat D genome Aegilops tauschii.</title>
        <authorList>
            <person name="Luo M.C."/>
            <person name="Gu Y.Q."/>
            <person name="Puiu D."/>
            <person name="Wang H."/>
            <person name="Twardziok S.O."/>
            <person name="Deal K.R."/>
            <person name="Huo N."/>
            <person name="Zhu T."/>
            <person name="Wang L."/>
            <person name="Wang Y."/>
            <person name="McGuire P.E."/>
            <person name="Liu S."/>
            <person name="Long H."/>
            <person name="Ramasamy R.K."/>
            <person name="Rodriguez J.C."/>
            <person name="Van S.L."/>
            <person name="Yuan L."/>
            <person name="Wang Z."/>
            <person name="Xia Z."/>
            <person name="Xiao L."/>
            <person name="Anderson O.D."/>
            <person name="Ouyang S."/>
            <person name="Liang Y."/>
            <person name="Zimin A.V."/>
            <person name="Pertea G."/>
            <person name="Qi P."/>
            <person name="Bennetzen J.L."/>
            <person name="Dai X."/>
            <person name="Dawson M.W."/>
            <person name="Muller H.G."/>
            <person name="Kugler K."/>
            <person name="Rivarola-Duarte L."/>
            <person name="Spannagl M."/>
            <person name="Mayer K.F.X."/>
            <person name="Lu F.H."/>
            <person name="Bevan M.W."/>
            <person name="Leroy P."/>
            <person name="Li P."/>
            <person name="You F.M."/>
            <person name="Sun Q."/>
            <person name="Liu Z."/>
            <person name="Lyons E."/>
            <person name="Wicker T."/>
            <person name="Salzberg S.L."/>
            <person name="Devos K.M."/>
            <person name="Dvorak J."/>
        </authorList>
    </citation>
    <scope>NUCLEOTIDE SEQUENCE [LARGE SCALE GENOMIC DNA]</scope>
    <source>
        <strain evidence="1">cv. AL8/78</strain>
    </source>
</reference>
<sequence length="138" mass="15712">MLFSTTFMCTLTYMDNLLSGQHRGRWGRQSQQGRWLSPADDAHRLLPFVAIVGGAHHRGAAGEEMRIHRWTPSSLYGRIFPVCVQFIPLLDSVSVSTKPNMSVRNSAMFSGHVCLISPHWTRLDFSVYKPSCQLLRHR</sequence>
<protein>
    <submittedName>
        <fullName evidence="1">Uncharacterized protein</fullName>
    </submittedName>
</protein>
<keyword evidence="2" id="KW-1185">Reference proteome</keyword>
<evidence type="ECO:0000313" key="2">
    <source>
        <dbReference type="Proteomes" id="UP000015105"/>
    </source>
</evidence>
<evidence type="ECO:0000313" key="1">
    <source>
        <dbReference type="EnsemblPlants" id="AET3Gv20394800.1"/>
    </source>
</evidence>
<accession>A0A453EM96</accession>
<name>A0A453EM96_AEGTS</name>
<dbReference type="Gramene" id="AET3Gv20394800.1">
    <property type="protein sequence ID" value="AET3Gv20394800.1"/>
    <property type="gene ID" value="AET3Gv20394800"/>
</dbReference>
<dbReference type="AlphaFoldDB" id="A0A453EM96"/>
<dbReference type="Gramene" id="AET3Gv20394800.33">
    <property type="protein sequence ID" value="AET3Gv20394800.33"/>
    <property type="gene ID" value="AET3Gv20394800"/>
</dbReference>
<dbReference type="Proteomes" id="UP000015105">
    <property type="component" value="Chromosome 3D"/>
</dbReference>
<dbReference type="EnsemblPlants" id="AET3Gv20394800.1">
    <property type="protein sequence ID" value="AET3Gv20394800.1"/>
    <property type="gene ID" value="AET3Gv20394800"/>
</dbReference>
<reference evidence="1" key="5">
    <citation type="journal article" date="2021" name="G3 (Bethesda)">
        <title>Aegilops tauschii genome assembly Aet v5.0 features greater sequence contiguity and improved annotation.</title>
        <authorList>
            <person name="Wang L."/>
            <person name="Zhu T."/>
            <person name="Rodriguez J.C."/>
            <person name="Deal K.R."/>
            <person name="Dubcovsky J."/>
            <person name="McGuire P.E."/>
            <person name="Lux T."/>
            <person name="Spannagl M."/>
            <person name="Mayer K.F.X."/>
            <person name="Baldrich P."/>
            <person name="Meyers B.C."/>
            <person name="Huo N."/>
            <person name="Gu Y.Q."/>
            <person name="Zhou H."/>
            <person name="Devos K.M."/>
            <person name="Bennetzen J.L."/>
            <person name="Unver T."/>
            <person name="Budak H."/>
            <person name="Gulick P.J."/>
            <person name="Galiba G."/>
            <person name="Kalapos B."/>
            <person name="Nelson D.R."/>
            <person name="Li P."/>
            <person name="You F.M."/>
            <person name="Luo M.C."/>
            <person name="Dvorak J."/>
        </authorList>
    </citation>
    <scope>NUCLEOTIDE SEQUENCE [LARGE SCALE GENOMIC DNA]</scope>
    <source>
        <strain evidence="1">cv. AL8/78</strain>
    </source>
</reference>
<reference evidence="2" key="1">
    <citation type="journal article" date="2014" name="Science">
        <title>Ancient hybridizations among the ancestral genomes of bread wheat.</title>
        <authorList>
            <consortium name="International Wheat Genome Sequencing Consortium,"/>
            <person name="Marcussen T."/>
            <person name="Sandve S.R."/>
            <person name="Heier L."/>
            <person name="Spannagl M."/>
            <person name="Pfeifer M."/>
            <person name="Jakobsen K.S."/>
            <person name="Wulff B.B."/>
            <person name="Steuernagel B."/>
            <person name="Mayer K.F."/>
            <person name="Olsen O.A."/>
        </authorList>
    </citation>
    <scope>NUCLEOTIDE SEQUENCE [LARGE SCALE GENOMIC DNA]</scope>
    <source>
        <strain evidence="2">cv. AL8/78</strain>
    </source>
</reference>
<organism evidence="1 2">
    <name type="scientific">Aegilops tauschii subsp. strangulata</name>
    <name type="common">Goatgrass</name>
    <dbReference type="NCBI Taxonomy" id="200361"/>
    <lineage>
        <taxon>Eukaryota</taxon>
        <taxon>Viridiplantae</taxon>
        <taxon>Streptophyta</taxon>
        <taxon>Embryophyta</taxon>
        <taxon>Tracheophyta</taxon>
        <taxon>Spermatophyta</taxon>
        <taxon>Magnoliopsida</taxon>
        <taxon>Liliopsida</taxon>
        <taxon>Poales</taxon>
        <taxon>Poaceae</taxon>
        <taxon>BOP clade</taxon>
        <taxon>Pooideae</taxon>
        <taxon>Triticodae</taxon>
        <taxon>Triticeae</taxon>
        <taxon>Triticinae</taxon>
        <taxon>Aegilops</taxon>
    </lineage>
</organism>
<reference evidence="2" key="2">
    <citation type="journal article" date="2017" name="Nat. Plants">
        <title>The Aegilops tauschii genome reveals multiple impacts of transposons.</title>
        <authorList>
            <person name="Zhao G."/>
            <person name="Zou C."/>
            <person name="Li K."/>
            <person name="Wang K."/>
            <person name="Li T."/>
            <person name="Gao L."/>
            <person name="Zhang X."/>
            <person name="Wang H."/>
            <person name="Yang Z."/>
            <person name="Liu X."/>
            <person name="Jiang W."/>
            <person name="Mao L."/>
            <person name="Kong X."/>
            <person name="Jiao Y."/>
            <person name="Jia J."/>
        </authorList>
    </citation>
    <scope>NUCLEOTIDE SEQUENCE [LARGE SCALE GENOMIC DNA]</scope>
    <source>
        <strain evidence="2">cv. AL8/78</strain>
    </source>
</reference>
<reference evidence="1" key="4">
    <citation type="submission" date="2019-03" db="UniProtKB">
        <authorList>
            <consortium name="EnsemblPlants"/>
        </authorList>
    </citation>
    <scope>IDENTIFICATION</scope>
</reference>
<dbReference type="EnsemblPlants" id="AET3Gv20394800.33">
    <property type="protein sequence ID" value="AET3Gv20394800.33"/>
    <property type="gene ID" value="AET3Gv20394800"/>
</dbReference>